<feature type="compositionally biased region" description="Low complexity" evidence="1">
    <location>
        <begin position="376"/>
        <end position="388"/>
    </location>
</feature>
<gene>
    <name evidence="2" type="ORF">LTR36_003325</name>
</gene>
<protein>
    <submittedName>
        <fullName evidence="2">Uncharacterized protein</fullName>
    </submittedName>
</protein>
<organism evidence="2 3">
    <name type="scientific">Oleoguttula mirabilis</name>
    <dbReference type="NCBI Taxonomy" id="1507867"/>
    <lineage>
        <taxon>Eukaryota</taxon>
        <taxon>Fungi</taxon>
        <taxon>Dikarya</taxon>
        <taxon>Ascomycota</taxon>
        <taxon>Pezizomycotina</taxon>
        <taxon>Dothideomycetes</taxon>
        <taxon>Dothideomycetidae</taxon>
        <taxon>Mycosphaerellales</taxon>
        <taxon>Teratosphaeriaceae</taxon>
        <taxon>Oleoguttula</taxon>
    </lineage>
</organism>
<name>A0AAV9JXM9_9PEZI</name>
<feature type="compositionally biased region" description="Basic residues" evidence="1">
    <location>
        <begin position="550"/>
        <end position="564"/>
    </location>
</feature>
<feature type="region of interest" description="Disordered" evidence="1">
    <location>
        <begin position="283"/>
        <end position="388"/>
    </location>
</feature>
<feature type="compositionally biased region" description="Low complexity" evidence="1">
    <location>
        <begin position="497"/>
        <end position="511"/>
    </location>
</feature>
<feature type="compositionally biased region" description="Pro residues" evidence="1">
    <location>
        <begin position="60"/>
        <end position="74"/>
    </location>
</feature>
<feature type="compositionally biased region" description="Basic and acidic residues" evidence="1">
    <location>
        <begin position="755"/>
        <end position="765"/>
    </location>
</feature>
<sequence>MYVESRPVSTYRDTEGWKMPSPQPTGTLKRPPTLKNGSSSSSLRGMEQTVPSFQSFVKRTPPPDQQKPLPPTPLRPRRPSSFESASSRPPSTFDRRSSSVYSRTLSQWDPYWDLESEVPDVPALPSWRSIDFADQSTLLRPIAYSHSTSELLEKPQSPQLLQARTYRPLITTPSPTVSRQTTPSPPPHPRPSILLPPPPAVAHVPRQHLRTVSLEKAKELMQAPNAVHLLPEELRAQTLGKSRSQEPIRIASMGIFADSTPPELPASPTLIDNQGRERLLSSPTISFAAPNPRESDFPDMWSPVHMDPNTSFHVGNGPIRTMAPVASQRREASRDKAAQALGLGDADEPRGRTSTRGPRNTSYDHYMLKAKRTSDSSEASAESQSEAQKVAQEYHALLSEQYRQSSNSPASNAIVSDTELGTQMKMVPQPLFQGKRSARPPGDTNSIRGSEHSVSPFGMRADSGIASSMHRRSSGSRGSFPLRLSLTPYSGHRRRSTSGSIPISPPSASMPKKVTIAFPPTELEARPRKQSARRRTSEDLRASLYYPHVMTRKNKQDKKGKGKGKGSSNTNDAAPPMPLLAADIIAQRLKTPESSPSSSPLRGMASCNDIGSRSDAGSIRSGKSSRPLRQRMFKGAARYADKLSARSASPAGRKRSDESSRLHRLASPESPHLLPSPVHAKQPPDVHLGWSDYAKTTFDRVRSSVHPPRRLPEPLITHVITPAKPLDDSRAGLTEPESPGSPGRKNSIFGGLMDSWRESKAEKRREELKKMIKVVAPDASGNGGAEEARPAVGRRMSSFGWM</sequence>
<comment type="caution">
    <text evidence="2">The sequence shown here is derived from an EMBL/GenBank/DDBJ whole genome shotgun (WGS) entry which is preliminary data.</text>
</comment>
<evidence type="ECO:0000313" key="3">
    <source>
        <dbReference type="Proteomes" id="UP001324427"/>
    </source>
</evidence>
<feature type="region of interest" description="Disordered" evidence="1">
    <location>
        <begin position="778"/>
        <end position="802"/>
    </location>
</feature>
<feature type="compositionally biased region" description="Polar residues" evidence="1">
    <location>
        <begin position="149"/>
        <end position="162"/>
    </location>
</feature>
<dbReference type="AlphaFoldDB" id="A0AAV9JXM9"/>
<feature type="compositionally biased region" description="Polar residues" evidence="1">
    <location>
        <begin position="352"/>
        <end position="363"/>
    </location>
</feature>
<dbReference type="Proteomes" id="UP001324427">
    <property type="component" value="Unassembled WGS sequence"/>
</dbReference>
<keyword evidence="3" id="KW-1185">Reference proteome</keyword>
<feature type="compositionally biased region" description="Polar residues" evidence="1">
    <location>
        <begin position="35"/>
        <end position="57"/>
    </location>
</feature>
<evidence type="ECO:0000256" key="1">
    <source>
        <dbReference type="SAM" id="MobiDB-lite"/>
    </source>
</evidence>
<accession>A0AAV9JXM9</accession>
<feature type="region of interest" description="Disordered" evidence="1">
    <location>
        <begin position="149"/>
        <end position="194"/>
    </location>
</feature>
<dbReference type="EMBL" id="JAVFHQ010000002">
    <property type="protein sequence ID" value="KAK4550358.1"/>
    <property type="molecule type" value="Genomic_DNA"/>
</dbReference>
<reference evidence="2 3" key="1">
    <citation type="submission" date="2021-11" db="EMBL/GenBank/DDBJ databases">
        <title>Black yeast isolated from Biological Soil Crust.</title>
        <authorList>
            <person name="Kurbessoian T."/>
        </authorList>
    </citation>
    <scope>NUCLEOTIDE SEQUENCE [LARGE SCALE GENOMIC DNA]</scope>
    <source>
        <strain evidence="2 3">CCFEE 5522</strain>
    </source>
</reference>
<feature type="region of interest" description="Disordered" evidence="1">
    <location>
        <begin position="431"/>
        <end position="576"/>
    </location>
</feature>
<feature type="compositionally biased region" description="Low complexity" evidence="1">
    <location>
        <begin position="475"/>
        <end position="486"/>
    </location>
</feature>
<feature type="compositionally biased region" description="Basic and acidic residues" evidence="1">
    <location>
        <begin position="328"/>
        <end position="337"/>
    </location>
</feature>
<feature type="region of interest" description="Disordered" evidence="1">
    <location>
        <begin position="590"/>
        <end position="683"/>
    </location>
</feature>
<feature type="region of interest" description="Disordered" evidence="1">
    <location>
        <begin position="723"/>
        <end position="765"/>
    </location>
</feature>
<feature type="compositionally biased region" description="Low complexity" evidence="1">
    <location>
        <begin position="79"/>
        <end position="91"/>
    </location>
</feature>
<feature type="compositionally biased region" description="Polar residues" evidence="1">
    <location>
        <begin position="171"/>
        <end position="182"/>
    </location>
</feature>
<proteinExistence type="predicted"/>
<feature type="region of interest" description="Disordered" evidence="1">
    <location>
        <begin position="1"/>
        <end position="101"/>
    </location>
</feature>
<evidence type="ECO:0000313" key="2">
    <source>
        <dbReference type="EMBL" id="KAK4550358.1"/>
    </source>
</evidence>
<feature type="compositionally biased region" description="Pro residues" evidence="1">
    <location>
        <begin position="183"/>
        <end position="194"/>
    </location>
</feature>